<organism evidence="4 5">
    <name type="scientific">Oceanirhabdus seepicola</name>
    <dbReference type="NCBI Taxonomy" id="2828781"/>
    <lineage>
        <taxon>Bacteria</taxon>
        <taxon>Bacillati</taxon>
        <taxon>Bacillota</taxon>
        <taxon>Clostridia</taxon>
        <taxon>Eubacteriales</taxon>
        <taxon>Clostridiaceae</taxon>
        <taxon>Oceanirhabdus</taxon>
    </lineage>
</organism>
<dbReference type="PROSITE" id="PS50977">
    <property type="entry name" value="HTH_TETR_2"/>
    <property type="match status" value="1"/>
</dbReference>
<dbReference type="Pfam" id="PF22604">
    <property type="entry name" value="TetR_HI_0893_C"/>
    <property type="match status" value="1"/>
</dbReference>
<dbReference type="EMBL" id="JAGSOJ010000004">
    <property type="protein sequence ID" value="MCM1991802.1"/>
    <property type="molecule type" value="Genomic_DNA"/>
</dbReference>
<sequence>MRKKDDKKIEAIKKTVIKLIRDYGFHGISMAKIAKEAGVSPATIYIYYENKSIMIHEIYHELRMERHNFIHLNINSEMNAKESLRTIYKSYYNYIINHEDEFYFIKQFSSCPCLYDEIQAQQYSVKLDGLLNKFKENKEIKDLSNKIIDSILFSPIESIAEDFFVGGVNFSEEEIDKMFELVWNSIEY</sequence>
<name>A0A9J6P4U5_9CLOT</name>
<evidence type="ECO:0000256" key="2">
    <source>
        <dbReference type="PROSITE-ProRule" id="PRU00335"/>
    </source>
</evidence>
<dbReference type="Gene3D" id="1.10.357.10">
    <property type="entry name" value="Tetracycline Repressor, domain 2"/>
    <property type="match status" value="1"/>
</dbReference>
<dbReference type="PANTHER" id="PTHR43479:SF11">
    <property type="entry name" value="ACREF_ENVCD OPERON REPRESSOR-RELATED"/>
    <property type="match status" value="1"/>
</dbReference>
<keyword evidence="5" id="KW-1185">Reference proteome</keyword>
<dbReference type="AlphaFoldDB" id="A0A9J6P4U5"/>
<dbReference type="InterPro" id="IPR001647">
    <property type="entry name" value="HTH_TetR"/>
</dbReference>
<protein>
    <submittedName>
        <fullName evidence="4">TetR/AcrR family transcriptional regulator</fullName>
    </submittedName>
</protein>
<dbReference type="InterPro" id="IPR009057">
    <property type="entry name" value="Homeodomain-like_sf"/>
</dbReference>
<evidence type="ECO:0000313" key="4">
    <source>
        <dbReference type="EMBL" id="MCM1991802.1"/>
    </source>
</evidence>
<reference evidence="4" key="1">
    <citation type="journal article" date="2021" name="mSystems">
        <title>Bacteria and Archaea Synergistically Convert Glycine Betaine to Biogenic Methane in the Formosa Cold Seep of the South China Sea.</title>
        <authorList>
            <person name="Li L."/>
            <person name="Zhang W."/>
            <person name="Zhang S."/>
            <person name="Song L."/>
            <person name="Sun Q."/>
            <person name="Zhang H."/>
            <person name="Xiang H."/>
            <person name="Dong X."/>
        </authorList>
    </citation>
    <scope>NUCLEOTIDE SEQUENCE</scope>
    <source>
        <strain evidence="4">ZWT</strain>
    </source>
</reference>
<reference evidence="4" key="2">
    <citation type="submission" date="2021-04" db="EMBL/GenBank/DDBJ databases">
        <authorList>
            <person name="Dong X."/>
        </authorList>
    </citation>
    <scope>NUCLEOTIDE SEQUENCE</scope>
    <source>
        <strain evidence="4">ZWT</strain>
    </source>
</reference>
<dbReference type="InterPro" id="IPR054422">
    <property type="entry name" value="TetR-like_HI_0893_C"/>
</dbReference>
<dbReference type="PANTHER" id="PTHR43479">
    <property type="entry name" value="ACREF/ENVCD OPERON REPRESSOR-RELATED"/>
    <property type="match status" value="1"/>
</dbReference>
<dbReference type="Proteomes" id="UP001056429">
    <property type="component" value="Unassembled WGS sequence"/>
</dbReference>
<proteinExistence type="predicted"/>
<dbReference type="RefSeq" id="WP_250860938.1">
    <property type="nucleotide sequence ID" value="NZ_JAGSOJ010000004.1"/>
</dbReference>
<keyword evidence="1 2" id="KW-0238">DNA-binding</keyword>
<evidence type="ECO:0000313" key="5">
    <source>
        <dbReference type="Proteomes" id="UP001056429"/>
    </source>
</evidence>
<gene>
    <name evidence="4" type="ORF">KDK92_18845</name>
</gene>
<dbReference type="SUPFAM" id="SSF46689">
    <property type="entry name" value="Homeodomain-like"/>
    <property type="match status" value="1"/>
</dbReference>
<dbReference type="Pfam" id="PF00440">
    <property type="entry name" value="TetR_N"/>
    <property type="match status" value="1"/>
</dbReference>
<dbReference type="InterPro" id="IPR050624">
    <property type="entry name" value="HTH-type_Tx_Regulator"/>
</dbReference>
<feature type="DNA-binding region" description="H-T-H motif" evidence="2">
    <location>
        <begin position="29"/>
        <end position="48"/>
    </location>
</feature>
<accession>A0A9J6P4U5</accession>
<feature type="domain" description="HTH tetR-type" evidence="3">
    <location>
        <begin position="6"/>
        <end position="66"/>
    </location>
</feature>
<evidence type="ECO:0000256" key="1">
    <source>
        <dbReference type="ARBA" id="ARBA00023125"/>
    </source>
</evidence>
<comment type="caution">
    <text evidence="4">The sequence shown here is derived from an EMBL/GenBank/DDBJ whole genome shotgun (WGS) entry which is preliminary data.</text>
</comment>
<evidence type="ECO:0000259" key="3">
    <source>
        <dbReference type="PROSITE" id="PS50977"/>
    </source>
</evidence>
<dbReference type="GO" id="GO:0003677">
    <property type="term" value="F:DNA binding"/>
    <property type="evidence" value="ECO:0007669"/>
    <property type="project" value="UniProtKB-UniRule"/>
</dbReference>